<comment type="caution">
    <text evidence="3">The sequence shown here is derived from an EMBL/GenBank/DDBJ whole genome shotgun (WGS) entry which is preliminary data.</text>
</comment>
<evidence type="ECO:0000313" key="3">
    <source>
        <dbReference type="EMBL" id="NEK87264.1"/>
    </source>
</evidence>
<dbReference type="Gene3D" id="3.40.50.1110">
    <property type="entry name" value="SGNH hydrolase"/>
    <property type="match status" value="1"/>
</dbReference>
<proteinExistence type="predicted"/>
<protein>
    <submittedName>
        <fullName evidence="3">SGNH/GDSL hydrolase family protein</fullName>
    </submittedName>
</protein>
<dbReference type="RefSeq" id="WP_163207068.1">
    <property type="nucleotide sequence ID" value="NZ_JAAGWG010000027.1"/>
</dbReference>
<feature type="domain" description="SGNH hydrolase-type esterase" evidence="2">
    <location>
        <begin position="51"/>
        <end position="213"/>
    </location>
</feature>
<dbReference type="PANTHER" id="PTHR30383:SF29">
    <property type="entry name" value="SGNH HYDROLASE-TYPE ESTERASE DOMAIN-CONTAINING PROTEIN"/>
    <property type="match status" value="1"/>
</dbReference>
<dbReference type="Proteomes" id="UP000479241">
    <property type="component" value="Unassembled WGS sequence"/>
</dbReference>
<dbReference type="InterPro" id="IPR036514">
    <property type="entry name" value="SGNH_hydro_sf"/>
</dbReference>
<name>A0A6L9W793_9ACTN</name>
<feature type="chain" id="PRO_5039159223" evidence="1">
    <location>
        <begin position="22"/>
        <end position="230"/>
    </location>
</feature>
<dbReference type="AlphaFoldDB" id="A0A6L9W793"/>
<feature type="signal peptide" evidence="1">
    <location>
        <begin position="1"/>
        <end position="21"/>
    </location>
</feature>
<organism evidence="3 4">
    <name type="scientific">Blastococcus saxobsidens</name>
    <dbReference type="NCBI Taxonomy" id="138336"/>
    <lineage>
        <taxon>Bacteria</taxon>
        <taxon>Bacillati</taxon>
        <taxon>Actinomycetota</taxon>
        <taxon>Actinomycetes</taxon>
        <taxon>Geodermatophilales</taxon>
        <taxon>Geodermatophilaceae</taxon>
        <taxon>Blastococcus</taxon>
    </lineage>
</organism>
<dbReference type="PANTHER" id="PTHR30383">
    <property type="entry name" value="THIOESTERASE 1/PROTEASE 1/LYSOPHOSPHOLIPASE L1"/>
    <property type="match status" value="1"/>
</dbReference>
<dbReference type="PROSITE" id="PS51257">
    <property type="entry name" value="PROKAR_LIPOPROTEIN"/>
    <property type="match status" value="1"/>
</dbReference>
<gene>
    <name evidence="3" type="ORF">GCU60_16095</name>
</gene>
<dbReference type="EMBL" id="JAAGWG010000027">
    <property type="protein sequence ID" value="NEK87264.1"/>
    <property type="molecule type" value="Genomic_DNA"/>
</dbReference>
<dbReference type="GO" id="GO:0016787">
    <property type="term" value="F:hydrolase activity"/>
    <property type="evidence" value="ECO:0007669"/>
    <property type="project" value="UniProtKB-KW"/>
</dbReference>
<dbReference type="SUPFAM" id="SSF52266">
    <property type="entry name" value="SGNH hydrolase"/>
    <property type="match status" value="1"/>
</dbReference>
<dbReference type="Pfam" id="PF13472">
    <property type="entry name" value="Lipase_GDSL_2"/>
    <property type="match status" value="1"/>
</dbReference>
<dbReference type="InterPro" id="IPR051532">
    <property type="entry name" value="Ester_Hydrolysis_Enzymes"/>
</dbReference>
<sequence length="230" mass="23111">MKPLAAAVLSLAACLALGACASPPPVSAPVSSAPPAGEPLDEDEDVDVAVFLGDSYTVGLGGEGYVERTARALGWSGVAEGQSGTGYVNPSGVAGQQAYGERVDDVAAHRPDVVVVQGSTNDAGAAPPEVSAAAAQLYADLAEALPAASVVVVGPVAPPGIPVEEVRAVRDAVARAAEGAGLPFVDPVAEDWLRRPDGLFTEDGIHPNQAGYDEMAERLAAALRELVPAA</sequence>
<keyword evidence="3" id="KW-0378">Hydrolase</keyword>
<evidence type="ECO:0000313" key="4">
    <source>
        <dbReference type="Proteomes" id="UP000479241"/>
    </source>
</evidence>
<evidence type="ECO:0000259" key="2">
    <source>
        <dbReference type="Pfam" id="PF13472"/>
    </source>
</evidence>
<dbReference type="InterPro" id="IPR013830">
    <property type="entry name" value="SGNH_hydro"/>
</dbReference>
<reference evidence="3 4" key="1">
    <citation type="submission" date="2019-12" db="EMBL/GenBank/DDBJ databases">
        <title>the WGS of Blastococcus saxobsidens 67B17.</title>
        <authorList>
            <person name="Jiang Z."/>
        </authorList>
    </citation>
    <scope>NUCLEOTIDE SEQUENCE [LARGE SCALE GENOMIC DNA]</scope>
    <source>
        <strain evidence="3 4">67B17</strain>
    </source>
</reference>
<evidence type="ECO:0000256" key="1">
    <source>
        <dbReference type="SAM" id="SignalP"/>
    </source>
</evidence>
<keyword evidence="1" id="KW-0732">Signal</keyword>
<dbReference type="CDD" id="cd00229">
    <property type="entry name" value="SGNH_hydrolase"/>
    <property type="match status" value="1"/>
</dbReference>
<accession>A0A6L9W793</accession>